<dbReference type="SUPFAM" id="SSF56672">
    <property type="entry name" value="DNA/RNA polymerases"/>
    <property type="match status" value="1"/>
</dbReference>
<dbReference type="Gene3D" id="3.30.420.10">
    <property type="entry name" value="Ribonuclease H-like superfamily/Ribonuclease H"/>
    <property type="match status" value="1"/>
</dbReference>
<evidence type="ECO:0000313" key="3">
    <source>
        <dbReference type="Proteomes" id="UP000035682"/>
    </source>
</evidence>
<dbReference type="Proteomes" id="UP000035682">
    <property type="component" value="Unplaced"/>
</dbReference>
<dbReference type="InterPro" id="IPR050951">
    <property type="entry name" value="Retrovirus_Pol_polyprotein"/>
</dbReference>
<evidence type="ECO:0000259" key="1">
    <source>
        <dbReference type="PROSITE" id="PS50994"/>
    </source>
</evidence>
<dbReference type="GO" id="GO:0015074">
    <property type="term" value="P:DNA integration"/>
    <property type="evidence" value="ECO:0007669"/>
    <property type="project" value="InterPro"/>
</dbReference>
<dbReference type="SUPFAM" id="SSF53098">
    <property type="entry name" value="Ribonuclease H-like"/>
    <property type="match status" value="1"/>
</dbReference>
<dbReference type="GO" id="GO:0042575">
    <property type="term" value="C:DNA polymerase complex"/>
    <property type="evidence" value="ECO:0007669"/>
    <property type="project" value="UniProtKB-ARBA"/>
</dbReference>
<reference evidence="3" key="2">
    <citation type="submission" date="2014-09" db="EMBL/GenBank/DDBJ databases">
        <authorList>
            <person name="Martin A.A."/>
        </authorList>
    </citation>
    <scope>NUCLEOTIDE SEQUENCE</scope>
    <source>
        <strain evidence="3">ED321</strain>
    </source>
</reference>
<sequence>MKTHERFADPTQKTNQTVEVDVTPYISDDFQERIQRPHPISDRHKVEFKRLLDEDVRLGFLISVSPSYKVIHTNPAFVVKIRVVASKLGGPICNGYCSSLQAKQNGFVLNPLKSMFSVPQCEYLGMIVNVNKGIFIPCFHVDSLLKIPVSTNGKTLKKVLATFNFFAFHMLGYKQAVKALYKFQSVKGDISNIIGLPYSHLKKVIADAITLEPIRSSCNGLDIFLSASSMSFSFILTARYREGRRIFDVEANNDVGQYSCYVASMFKKLPWNKQECMDSYENDGDAKVLLCIVRSSKATKVEWNDVNAIFKDKLTNVELVEGLLFVEQRLFIPGSYCELASQLLHTDHSPFHAINPSEEVVITSWLAVERVYKRSHCVVLHYDKKHKILVLTDVASSYPMTVEIKDESTESIIYEFDFLLSHLNCLIFITMDNQRTFASHAVTEHLERFRIQVLFSVSFVSESNGYAEQMNSVILRNIDKILSFSRTFKNALYRAVTLAQNKVVKDGSTAREIYFKASYKLHEFASKYQHFCTLLMNRECWLKRSSNDHECVKANLVQRLSKHCYRIEFNGTSFVRKCDSIQFLDAGGKVICQEEFHAGLYASKPSKGEDVTNFV</sequence>
<dbReference type="PANTHER" id="PTHR37984">
    <property type="entry name" value="PROTEIN CBG26694"/>
    <property type="match status" value="1"/>
</dbReference>
<dbReference type="GeneID" id="36385069"/>
<dbReference type="WBParaSite" id="SRAE_X000199700.1">
    <property type="protein sequence ID" value="SRAE_X000199700.1"/>
    <property type="gene ID" value="WBGene00267575"/>
</dbReference>
<dbReference type="GO" id="GO:0003676">
    <property type="term" value="F:nucleic acid binding"/>
    <property type="evidence" value="ECO:0007669"/>
    <property type="project" value="InterPro"/>
</dbReference>
<protein>
    <submittedName>
        <fullName evidence="2 4">Integrase, catalytic core domain and Ribonuclease H-like domain-containing protein</fullName>
    </submittedName>
</protein>
<dbReference type="EMBL" id="LN609398">
    <property type="protein sequence ID" value="CEF60259.1"/>
    <property type="molecule type" value="Genomic_DNA"/>
</dbReference>
<reference evidence="4" key="3">
    <citation type="submission" date="2020-12" db="UniProtKB">
        <authorList>
            <consortium name="WormBaseParasite"/>
        </authorList>
    </citation>
    <scope>IDENTIFICATION</scope>
</reference>
<keyword evidence="3" id="KW-1185">Reference proteome</keyword>
<dbReference type="InterPro" id="IPR043502">
    <property type="entry name" value="DNA/RNA_pol_sf"/>
</dbReference>
<dbReference type="AlphaFoldDB" id="A0A090KYJ0"/>
<dbReference type="InterPro" id="IPR001584">
    <property type="entry name" value="Integrase_cat-core"/>
</dbReference>
<dbReference type="WormBase" id="SRAE_X000199700">
    <property type="protein sequence ID" value="SRP05533"/>
    <property type="gene ID" value="WBGene00267575"/>
</dbReference>
<proteinExistence type="predicted"/>
<gene>
    <name evidence="2 4 5" type="ORF">SRAE_X000199700</name>
</gene>
<evidence type="ECO:0000313" key="5">
    <source>
        <dbReference type="WormBase" id="SRAE_X000199700"/>
    </source>
</evidence>
<reference evidence="2" key="1">
    <citation type="submission" date="2014-09" db="EMBL/GenBank/DDBJ databases">
        <authorList>
            <person name="Aslett A.Martin."/>
        </authorList>
    </citation>
    <scope>NUCLEOTIDE SEQUENCE</scope>
    <source>
        <strain evidence="2">ED321 Heterogonic</strain>
    </source>
</reference>
<dbReference type="RefSeq" id="XP_024499468.1">
    <property type="nucleotide sequence ID" value="XM_024642819.1"/>
</dbReference>
<evidence type="ECO:0000313" key="4">
    <source>
        <dbReference type="WBParaSite" id="SRAE_X000199700.1"/>
    </source>
</evidence>
<dbReference type="InterPro" id="IPR012337">
    <property type="entry name" value="RNaseH-like_sf"/>
</dbReference>
<name>A0A090KYJ0_STRRB</name>
<accession>A0A090KYJ0</accession>
<feature type="domain" description="Integrase catalytic" evidence="1">
    <location>
        <begin position="352"/>
        <end position="522"/>
    </location>
</feature>
<dbReference type="PROSITE" id="PS50994">
    <property type="entry name" value="INTEGRASE"/>
    <property type="match status" value="1"/>
</dbReference>
<dbReference type="InterPro" id="IPR036397">
    <property type="entry name" value="RNaseH_sf"/>
</dbReference>
<dbReference type="CTD" id="36385069"/>
<dbReference type="PANTHER" id="PTHR37984:SF5">
    <property type="entry name" value="PROTEIN NYNRIN-LIKE"/>
    <property type="match status" value="1"/>
</dbReference>
<organism evidence="2">
    <name type="scientific">Strongyloides ratti</name>
    <name type="common">Parasitic roundworm</name>
    <dbReference type="NCBI Taxonomy" id="34506"/>
    <lineage>
        <taxon>Eukaryota</taxon>
        <taxon>Metazoa</taxon>
        <taxon>Ecdysozoa</taxon>
        <taxon>Nematoda</taxon>
        <taxon>Chromadorea</taxon>
        <taxon>Rhabditida</taxon>
        <taxon>Tylenchina</taxon>
        <taxon>Panagrolaimomorpha</taxon>
        <taxon>Strongyloidoidea</taxon>
        <taxon>Strongyloididae</taxon>
        <taxon>Strongyloides</taxon>
    </lineage>
</organism>
<evidence type="ECO:0000313" key="2">
    <source>
        <dbReference type="EMBL" id="CEF60259.1"/>
    </source>
</evidence>